<reference evidence="2" key="1">
    <citation type="submission" date="2022-08" db="EMBL/GenBank/DDBJ databases">
        <authorList>
            <person name="Gutierrez-Valencia J."/>
        </authorList>
    </citation>
    <scope>NUCLEOTIDE SEQUENCE</scope>
</reference>
<feature type="region of interest" description="Disordered" evidence="1">
    <location>
        <begin position="1"/>
        <end position="39"/>
    </location>
</feature>
<comment type="caution">
    <text evidence="2">The sequence shown here is derived from an EMBL/GenBank/DDBJ whole genome shotgun (WGS) entry which is preliminary data.</text>
</comment>
<organism evidence="2 3">
    <name type="scientific">Linum tenue</name>
    <dbReference type="NCBI Taxonomy" id="586396"/>
    <lineage>
        <taxon>Eukaryota</taxon>
        <taxon>Viridiplantae</taxon>
        <taxon>Streptophyta</taxon>
        <taxon>Embryophyta</taxon>
        <taxon>Tracheophyta</taxon>
        <taxon>Spermatophyta</taxon>
        <taxon>Magnoliopsida</taxon>
        <taxon>eudicotyledons</taxon>
        <taxon>Gunneridae</taxon>
        <taxon>Pentapetalae</taxon>
        <taxon>rosids</taxon>
        <taxon>fabids</taxon>
        <taxon>Malpighiales</taxon>
        <taxon>Linaceae</taxon>
        <taxon>Linum</taxon>
    </lineage>
</organism>
<sequence length="426" mass="47167">MLRRNPQFGAPGEPLAQRLLPPPADDEHDVPGVVAEPVQDGDDLVAGGLVDGRLWGHGAVVVQQDEPAGRRRGLPVGCQDRLDLELPEARAQGDDPEPETEPDPPVPLVVVVPAGPLEVLVEAPRPVGHVVGADVLVVLLVAHRLLVVLHRDRLRHRDRDRLDVPRVHPDRPAERRGAPDELRNDQDALLLLLNLVTVKNRAPLPTNSVLVRNQIHTVPDAIHYAAFCNCVVSSLLHSCQSSTIDEHNRTVTLCCFAKPPIHRIRHRIDLVLHFSDVFPFAPCWVANLDKNNSASQIRILLQQSPHCEKLEADPFEDVQIVDPNNQGLPLVLVSQLLHLLHDLAAVEMRFELAHVNPHWQDFDAHSSPKILQSDIPSLRFVIQPQHSAAAGQEMAGVIESVEPYQIAIEQSPKNLLPHGNRPVDFR</sequence>
<dbReference type="AlphaFoldDB" id="A0AAV0I9C4"/>
<evidence type="ECO:0000313" key="2">
    <source>
        <dbReference type="EMBL" id="CAI0394086.1"/>
    </source>
</evidence>
<proteinExistence type="predicted"/>
<protein>
    <submittedName>
        <fullName evidence="2">Uncharacterized protein</fullName>
    </submittedName>
</protein>
<evidence type="ECO:0000313" key="3">
    <source>
        <dbReference type="Proteomes" id="UP001154282"/>
    </source>
</evidence>
<evidence type="ECO:0000256" key="1">
    <source>
        <dbReference type="SAM" id="MobiDB-lite"/>
    </source>
</evidence>
<keyword evidence="3" id="KW-1185">Reference proteome</keyword>
<dbReference type="EMBL" id="CAMGYJ010000003">
    <property type="protein sequence ID" value="CAI0394086.1"/>
    <property type="molecule type" value="Genomic_DNA"/>
</dbReference>
<gene>
    <name evidence="2" type="ORF">LITE_LOCUS8194</name>
</gene>
<dbReference type="Proteomes" id="UP001154282">
    <property type="component" value="Unassembled WGS sequence"/>
</dbReference>
<name>A0AAV0I9C4_9ROSI</name>
<accession>A0AAV0I9C4</accession>